<name>A0A7C5AL21_9BACT</name>
<protein>
    <submittedName>
        <fullName evidence="2">Uncharacterized protein</fullName>
    </submittedName>
</protein>
<accession>A0A7C5AL21</accession>
<comment type="caution">
    <text evidence="2">The sequence shown here is derived from an EMBL/GenBank/DDBJ whole genome shotgun (WGS) entry which is preliminary data.</text>
</comment>
<reference evidence="2" key="1">
    <citation type="journal article" date="2020" name="mSystems">
        <title>Genome- and Community-Level Interaction Insights into Carbon Utilization and Element Cycling Functions of Hydrothermarchaeota in Hydrothermal Sediment.</title>
        <authorList>
            <person name="Zhou Z."/>
            <person name="Liu Y."/>
            <person name="Xu W."/>
            <person name="Pan J."/>
            <person name="Luo Z.H."/>
            <person name="Li M."/>
        </authorList>
    </citation>
    <scope>NUCLEOTIDE SEQUENCE [LARGE SCALE GENOMIC DNA]</scope>
    <source>
        <strain evidence="2">SpSt-853</strain>
    </source>
</reference>
<feature type="chain" id="PRO_5027932075" evidence="1">
    <location>
        <begin position="21"/>
        <end position="403"/>
    </location>
</feature>
<sequence>MHPRLAALLALMVVGWLGSALEPVAAADWVIVPQIKMEGQYDSNINFSFVRRQSDFVLNLSPSADFTYASETTQLTGRVALTGLIYAKNSSLDVLNQYYTVMAQKQVAPRLALNFDGGYTLDTTLYEELTASGYIMNRSRREALRAAPGLAFNLTERAIFKAGYAFYLTDYQDPRFTDYTQHVGNLQLNYLLKNAKTTVSAMILGRAVSYPAIHNFYHNLGTYAGLEHKFTEDWSLSLFGGLNCNWFTSQTKVLDFEAFPFIRVRQKKQETFSLTPFFNIEGKRKWEKAGLAFGYRLDQSPSAGGTILEYHNAYARLNYQATERFSLGLGGSLYYSTATSPGTTYDNLVVYLSPELNYRITERLTAGSGYRYGWRNDLARERTTDRHFVWVNLSFAYPLHYQK</sequence>
<evidence type="ECO:0000256" key="1">
    <source>
        <dbReference type="SAM" id="SignalP"/>
    </source>
</evidence>
<feature type="signal peptide" evidence="1">
    <location>
        <begin position="1"/>
        <end position="20"/>
    </location>
</feature>
<organism evidence="2">
    <name type="scientific">Desulfobacca acetoxidans</name>
    <dbReference type="NCBI Taxonomy" id="60893"/>
    <lineage>
        <taxon>Bacteria</taxon>
        <taxon>Pseudomonadati</taxon>
        <taxon>Thermodesulfobacteriota</taxon>
        <taxon>Desulfobaccia</taxon>
        <taxon>Desulfobaccales</taxon>
        <taxon>Desulfobaccaceae</taxon>
        <taxon>Desulfobacca</taxon>
    </lineage>
</organism>
<dbReference type="SUPFAM" id="SSF56935">
    <property type="entry name" value="Porins"/>
    <property type="match status" value="1"/>
</dbReference>
<evidence type="ECO:0000313" key="2">
    <source>
        <dbReference type="EMBL" id="HGZ11370.1"/>
    </source>
</evidence>
<proteinExistence type="predicted"/>
<keyword evidence="1" id="KW-0732">Signal</keyword>
<gene>
    <name evidence="2" type="ORF">ENW48_04025</name>
</gene>
<dbReference type="EMBL" id="DTKJ01000026">
    <property type="protein sequence ID" value="HGZ11370.1"/>
    <property type="molecule type" value="Genomic_DNA"/>
</dbReference>
<dbReference type="AlphaFoldDB" id="A0A7C5AL21"/>